<evidence type="ECO:0000256" key="1">
    <source>
        <dbReference type="SAM" id="MobiDB-lite"/>
    </source>
</evidence>
<name>A0A0P0X704_ORYSJ</name>
<dbReference type="PaxDb" id="39947-A0A0P0X704"/>
<evidence type="ECO:0000313" key="2">
    <source>
        <dbReference type="EMBL" id="BAT01932.1"/>
    </source>
</evidence>
<protein>
    <submittedName>
        <fullName evidence="2">Os07g0537550 protein</fullName>
    </submittedName>
</protein>
<feature type="compositionally biased region" description="Basic residues" evidence="1">
    <location>
        <begin position="222"/>
        <end position="236"/>
    </location>
</feature>
<dbReference type="InParanoid" id="A0A0P0X704"/>
<dbReference type="Proteomes" id="UP000059680">
    <property type="component" value="Chromosome 7"/>
</dbReference>
<keyword evidence="3" id="KW-1185">Reference proteome</keyword>
<dbReference type="EMBL" id="AP014963">
    <property type="protein sequence ID" value="BAT01932.1"/>
    <property type="molecule type" value="Genomic_DNA"/>
</dbReference>
<feature type="region of interest" description="Disordered" evidence="1">
    <location>
        <begin position="180"/>
        <end position="203"/>
    </location>
</feature>
<dbReference type="Gramene" id="Os07t0537550-00">
    <property type="protein sequence ID" value="Os07t0537550-00"/>
    <property type="gene ID" value="Os07g0537550"/>
</dbReference>
<reference evidence="3" key="1">
    <citation type="journal article" date="2005" name="Nature">
        <title>The map-based sequence of the rice genome.</title>
        <authorList>
            <consortium name="International rice genome sequencing project (IRGSP)"/>
            <person name="Matsumoto T."/>
            <person name="Wu J."/>
            <person name="Kanamori H."/>
            <person name="Katayose Y."/>
            <person name="Fujisawa M."/>
            <person name="Namiki N."/>
            <person name="Mizuno H."/>
            <person name="Yamamoto K."/>
            <person name="Antonio B.A."/>
            <person name="Baba T."/>
            <person name="Sakata K."/>
            <person name="Nagamura Y."/>
            <person name="Aoki H."/>
            <person name="Arikawa K."/>
            <person name="Arita K."/>
            <person name="Bito T."/>
            <person name="Chiden Y."/>
            <person name="Fujitsuka N."/>
            <person name="Fukunaka R."/>
            <person name="Hamada M."/>
            <person name="Harada C."/>
            <person name="Hayashi A."/>
            <person name="Hijishita S."/>
            <person name="Honda M."/>
            <person name="Hosokawa S."/>
            <person name="Ichikawa Y."/>
            <person name="Idonuma A."/>
            <person name="Iijima M."/>
            <person name="Ikeda M."/>
            <person name="Ikeno M."/>
            <person name="Ito K."/>
            <person name="Ito S."/>
            <person name="Ito T."/>
            <person name="Ito Y."/>
            <person name="Ito Y."/>
            <person name="Iwabuchi A."/>
            <person name="Kamiya K."/>
            <person name="Karasawa W."/>
            <person name="Kurita K."/>
            <person name="Katagiri S."/>
            <person name="Kikuta A."/>
            <person name="Kobayashi H."/>
            <person name="Kobayashi N."/>
            <person name="Machita K."/>
            <person name="Maehara T."/>
            <person name="Masukawa M."/>
            <person name="Mizubayashi T."/>
            <person name="Mukai Y."/>
            <person name="Nagasaki H."/>
            <person name="Nagata Y."/>
            <person name="Naito S."/>
            <person name="Nakashima M."/>
            <person name="Nakama Y."/>
            <person name="Nakamichi Y."/>
            <person name="Nakamura M."/>
            <person name="Meguro A."/>
            <person name="Negishi M."/>
            <person name="Ohta I."/>
            <person name="Ohta T."/>
            <person name="Okamoto M."/>
            <person name="Ono N."/>
            <person name="Saji S."/>
            <person name="Sakaguchi M."/>
            <person name="Sakai K."/>
            <person name="Shibata M."/>
            <person name="Shimokawa T."/>
            <person name="Song J."/>
            <person name="Takazaki Y."/>
            <person name="Terasawa K."/>
            <person name="Tsugane M."/>
            <person name="Tsuji K."/>
            <person name="Ueda S."/>
            <person name="Waki K."/>
            <person name="Yamagata H."/>
            <person name="Yamamoto M."/>
            <person name="Yamamoto S."/>
            <person name="Yamane H."/>
            <person name="Yoshiki S."/>
            <person name="Yoshihara R."/>
            <person name="Yukawa K."/>
            <person name="Zhong H."/>
            <person name="Yano M."/>
            <person name="Yuan Q."/>
            <person name="Ouyang S."/>
            <person name="Liu J."/>
            <person name="Jones K.M."/>
            <person name="Gansberger K."/>
            <person name="Moffat K."/>
            <person name="Hill J."/>
            <person name="Bera J."/>
            <person name="Fadrosh D."/>
            <person name="Jin S."/>
            <person name="Johri S."/>
            <person name="Kim M."/>
            <person name="Overton L."/>
            <person name="Reardon M."/>
            <person name="Tsitrin T."/>
            <person name="Vuong H."/>
            <person name="Weaver B."/>
            <person name="Ciecko A."/>
            <person name="Tallon L."/>
            <person name="Jackson J."/>
            <person name="Pai G."/>
            <person name="Aken S.V."/>
            <person name="Utterback T."/>
            <person name="Reidmuller S."/>
            <person name="Feldblyum T."/>
            <person name="Hsiao J."/>
            <person name="Zismann V."/>
            <person name="Iobst S."/>
            <person name="de Vazeille A.R."/>
            <person name="Buell C.R."/>
            <person name="Ying K."/>
            <person name="Li Y."/>
            <person name="Lu T."/>
            <person name="Huang Y."/>
            <person name="Zhao Q."/>
            <person name="Feng Q."/>
            <person name="Zhang L."/>
            <person name="Zhu J."/>
            <person name="Weng Q."/>
            <person name="Mu J."/>
            <person name="Lu Y."/>
            <person name="Fan D."/>
            <person name="Liu Y."/>
            <person name="Guan J."/>
            <person name="Zhang Y."/>
            <person name="Yu S."/>
            <person name="Liu X."/>
            <person name="Zhang Y."/>
            <person name="Hong G."/>
            <person name="Han B."/>
            <person name="Choisne N."/>
            <person name="Demange N."/>
            <person name="Orjeda G."/>
            <person name="Samain S."/>
            <person name="Cattolico L."/>
            <person name="Pelletier E."/>
            <person name="Couloux A."/>
            <person name="Segurens B."/>
            <person name="Wincker P."/>
            <person name="D'Hont A."/>
            <person name="Scarpelli C."/>
            <person name="Weissenbach J."/>
            <person name="Salanoubat M."/>
            <person name="Quetier F."/>
            <person name="Yu Y."/>
            <person name="Kim H.R."/>
            <person name="Rambo T."/>
            <person name="Currie J."/>
            <person name="Collura K."/>
            <person name="Luo M."/>
            <person name="Yang T."/>
            <person name="Ammiraju J.S.S."/>
            <person name="Engler F."/>
            <person name="Soderlund C."/>
            <person name="Wing R.A."/>
            <person name="Palmer L.E."/>
            <person name="de la Bastide M."/>
            <person name="Spiegel L."/>
            <person name="Nascimento L."/>
            <person name="Zutavern T."/>
            <person name="O'Shaughnessy A."/>
            <person name="Dike S."/>
            <person name="Dedhia N."/>
            <person name="Preston R."/>
            <person name="Balija V."/>
            <person name="McCombie W.R."/>
            <person name="Chow T."/>
            <person name="Chen H."/>
            <person name="Chung M."/>
            <person name="Chen C."/>
            <person name="Shaw J."/>
            <person name="Wu H."/>
            <person name="Hsiao K."/>
            <person name="Chao Y."/>
            <person name="Chu M."/>
            <person name="Cheng C."/>
            <person name="Hour A."/>
            <person name="Lee P."/>
            <person name="Lin S."/>
            <person name="Lin Y."/>
            <person name="Liou J."/>
            <person name="Liu S."/>
            <person name="Hsing Y."/>
            <person name="Raghuvanshi S."/>
            <person name="Mohanty A."/>
            <person name="Bharti A.K."/>
            <person name="Gaur A."/>
            <person name="Gupta V."/>
            <person name="Kumar D."/>
            <person name="Ravi V."/>
            <person name="Vij S."/>
            <person name="Kapur A."/>
            <person name="Khurana P."/>
            <person name="Khurana P."/>
            <person name="Khurana J.P."/>
            <person name="Tyagi A.K."/>
            <person name="Gaikwad K."/>
            <person name="Singh A."/>
            <person name="Dalal V."/>
            <person name="Srivastava S."/>
            <person name="Dixit A."/>
            <person name="Pal A.K."/>
            <person name="Ghazi I.A."/>
            <person name="Yadav M."/>
            <person name="Pandit A."/>
            <person name="Bhargava A."/>
            <person name="Sureshbabu K."/>
            <person name="Batra K."/>
            <person name="Sharma T.R."/>
            <person name="Mohapatra T."/>
            <person name="Singh N.K."/>
            <person name="Messing J."/>
            <person name="Nelson A.B."/>
            <person name="Fuks G."/>
            <person name="Kavchok S."/>
            <person name="Keizer G."/>
            <person name="Linton E."/>
            <person name="Llaca V."/>
            <person name="Song R."/>
            <person name="Tanyolac B."/>
            <person name="Young S."/>
            <person name="Ho-Il K."/>
            <person name="Hahn J.H."/>
            <person name="Sangsakoo G."/>
            <person name="Vanavichit A."/>
            <person name="de Mattos Luiz.A.T."/>
            <person name="Zimmer P.D."/>
            <person name="Malone G."/>
            <person name="Dellagostin O."/>
            <person name="de Oliveira A.C."/>
            <person name="Bevan M."/>
            <person name="Bancroft I."/>
            <person name="Minx P."/>
            <person name="Cordum H."/>
            <person name="Wilson R."/>
            <person name="Cheng Z."/>
            <person name="Jin W."/>
            <person name="Jiang J."/>
            <person name="Leong S.A."/>
            <person name="Iwama H."/>
            <person name="Gojobori T."/>
            <person name="Itoh T."/>
            <person name="Niimura Y."/>
            <person name="Fujii Y."/>
            <person name="Habara T."/>
            <person name="Sakai H."/>
            <person name="Sato Y."/>
            <person name="Wilson G."/>
            <person name="Kumar K."/>
            <person name="McCouch S."/>
            <person name="Juretic N."/>
            <person name="Hoen D."/>
            <person name="Wright S."/>
            <person name="Bruskiewich R."/>
            <person name="Bureau T."/>
            <person name="Miyao A."/>
            <person name="Hirochika H."/>
            <person name="Nishikawa T."/>
            <person name="Kadowaki K."/>
            <person name="Sugiura M."/>
            <person name="Burr B."/>
            <person name="Sasaki T."/>
        </authorList>
    </citation>
    <scope>NUCLEOTIDE SEQUENCE [LARGE SCALE GENOMIC DNA]</scope>
    <source>
        <strain evidence="3">cv. Nipponbare</strain>
    </source>
</reference>
<reference evidence="2 3" key="3">
    <citation type="journal article" date="2013" name="Rice">
        <title>Improvement of the Oryza sativa Nipponbare reference genome using next generation sequence and optical map data.</title>
        <authorList>
            <person name="Kawahara Y."/>
            <person name="de la Bastide M."/>
            <person name="Hamilton J.P."/>
            <person name="Kanamori H."/>
            <person name="McCombie W.R."/>
            <person name="Ouyang S."/>
            <person name="Schwartz D.C."/>
            <person name="Tanaka T."/>
            <person name="Wu J."/>
            <person name="Zhou S."/>
            <person name="Childs K.L."/>
            <person name="Davidson R.M."/>
            <person name="Lin H."/>
            <person name="Quesada-Ocampo L."/>
            <person name="Vaillancourt B."/>
            <person name="Sakai H."/>
            <person name="Lee S.S."/>
            <person name="Kim J."/>
            <person name="Numa H."/>
            <person name="Itoh T."/>
            <person name="Buell C.R."/>
            <person name="Matsumoto T."/>
        </authorList>
    </citation>
    <scope>NUCLEOTIDE SEQUENCE [LARGE SCALE GENOMIC DNA]</scope>
    <source>
        <strain evidence="3">cv. Nipponbare</strain>
    </source>
</reference>
<reference evidence="2 3" key="2">
    <citation type="journal article" date="2013" name="Plant Cell Physiol.">
        <title>Rice Annotation Project Database (RAP-DB): an integrative and interactive database for rice genomics.</title>
        <authorList>
            <person name="Sakai H."/>
            <person name="Lee S.S."/>
            <person name="Tanaka T."/>
            <person name="Numa H."/>
            <person name="Kim J."/>
            <person name="Kawahara Y."/>
            <person name="Wakimoto H."/>
            <person name="Yang C.C."/>
            <person name="Iwamoto M."/>
            <person name="Abe T."/>
            <person name="Yamada Y."/>
            <person name="Muto A."/>
            <person name="Inokuchi H."/>
            <person name="Ikemura T."/>
            <person name="Matsumoto T."/>
            <person name="Sasaki T."/>
            <person name="Itoh T."/>
        </authorList>
    </citation>
    <scope>NUCLEOTIDE SEQUENCE [LARGE SCALE GENOMIC DNA]</scope>
    <source>
        <strain evidence="3">cv. Nipponbare</strain>
    </source>
</reference>
<organism evidence="2 3">
    <name type="scientific">Oryza sativa subsp. japonica</name>
    <name type="common">Rice</name>
    <dbReference type="NCBI Taxonomy" id="39947"/>
    <lineage>
        <taxon>Eukaryota</taxon>
        <taxon>Viridiplantae</taxon>
        <taxon>Streptophyta</taxon>
        <taxon>Embryophyta</taxon>
        <taxon>Tracheophyta</taxon>
        <taxon>Spermatophyta</taxon>
        <taxon>Magnoliopsida</taxon>
        <taxon>Liliopsida</taxon>
        <taxon>Poales</taxon>
        <taxon>Poaceae</taxon>
        <taxon>BOP clade</taxon>
        <taxon>Oryzoideae</taxon>
        <taxon>Oryzeae</taxon>
        <taxon>Oryzinae</taxon>
        <taxon>Oryza</taxon>
        <taxon>Oryza sativa</taxon>
    </lineage>
</organism>
<dbReference type="AlphaFoldDB" id="A0A0P0X704"/>
<evidence type="ECO:0000313" key="3">
    <source>
        <dbReference type="Proteomes" id="UP000059680"/>
    </source>
</evidence>
<dbReference type="FunCoup" id="A0A0P0X704">
    <property type="interactions" value="6"/>
</dbReference>
<gene>
    <name evidence="2" type="ordered locus">Os07g0537550</name>
    <name evidence="2" type="ORF">OSNPB_070537550</name>
</gene>
<proteinExistence type="predicted"/>
<feature type="compositionally biased region" description="Basic and acidic residues" evidence="1">
    <location>
        <begin position="186"/>
        <end position="203"/>
    </location>
</feature>
<sequence length="258" mass="27977">MHHHQAIEEGVYLVPVAAPDSKNPAADAVREQPRQLGYDGGEAVAALRRRQVRRALRPAVHLGELRLPVEDGLAGRVPAGGVVRGVVGGGVHQRRHHAVEPARVRRDVLQVDAARRGGVVDGGEEGDVGVVEDARVVVDGGVLVVGAHVLHVLERRGEAAGALRGVGVPAAQRQRRHLLRHGAHHGGREEVRRRRDVPGQRRRDGVEVGLVRAVGREVARRAAHLPRVRRATRRQRQQHDGGGEQHREAASAMRHGHS</sequence>
<feature type="compositionally biased region" description="Basic and acidic residues" evidence="1">
    <location>
        <begin position="237"/>
        <end position="249"/>
    </location>
</feature>
<accession>A0A0P0X704</accession>
<feature type="region of interest" description="Disordered" evidence="1">
    <location>
        <begin position="222"/>
        <end position="258"/>
    </location>
</feature>